<dbReference type="PANTHER" id="PTHR14614">
    <property type="entry name" value="HEPATOCELLULAR CARCINOMA-ASSOCIATED ANTIGEN"/>
    <property type="match status" value="1"/>
</dbReference>
<organism evidence="1 2">
    <name type="scientific">Stereocaulon virgatum</name>
    <dbReference type="NCBI Taxonomy" id="373712"/>
    <lineage>
        <taxon>Eukaryota</taxon>
        <taxon>Fungi</taxon>
        <taxon>Dikarya</taxon>
        <taxon>Ascomycota</taxon>
        <taxon>Pezizomycotina</taxon>
        <taxon>Lecanoromycetes</taxon>
        <taxon>OSLEUM clade</taxon>
        <taxon>Lecanoromycetidae</taxon>
        <taxon>Lecanorales</taxon>
        <taxon>Lecanorineae</taxon>
        <taxon>Stereocaulaceae</taxon>
        <taxon>Stereocaulon</taxon>
    </lineage>
</organism>
<comment type="caution">
    <text evidence="1">The sequence shown here is derived from an EMBL/GenBank/DDBJ whole genome shotgun (WGS) entry which is preliminary data.</text>
</comment>
<sequence length="241" mass="26765">MAPIATDPSEAFSHLSVSEDLVPSRTEQQSQIVTLNFKGLLDPPLKLQTDVSECGGQLWPAGMVLAEYLLRNKMDELRGKTIVELGAGSGLTGLALSLGLSRTTNISNTIHLTDGHPPLLPLLRQNIALNTPHIRPTSLILPSLLSWGADLPPGIPKEPDIILAADCVYFEPAFPLLLNTMQELIGSETVCYFCFKKRRRADKDMVRLLEKEFDVEEIRGSWEKEVGVKLYRVRMEEDDSE</sequence>
<proteinExistence type="predicted"/>
<evidence type="ECO:0008006" key="3">
    <source>
        <dbReference type="Google" id="ProtNLM"/>
    </source>
</evidence>
<dbReference type="InterPro" id="IPR019410">
    <property type="entry name" value="Methyltransf_16"/>
</dbReference>
<accession>A0ABR4AFY1</accession>
<dbReference type="Gene3D" id="3.40.50.150">
    <property type="entry name" value="Vaccinia Virus protein VP39"/>
    <property type="match status" value="1"/>
</dbReference>
<evidence type="ECO:0000313" key="2">
    <source>
        <dbReference type="Proteomes" id="UP001590950"/>
    </source>
</evidence>
<keyword evidence="2" id="KW-1185">Reference proteome</keyword>
<dbReference type="SUPFAM" id="SSF53335">
    <property type="entry name" value="S-adenosyl-L-methionine-dependent methyltransferases"/>
    <property type="match status" value="1"/>
</dbReference>
<dbReference type="PANTHER" id="PTHR14614:SF152">
    <property type="entry name" value="PROTEIN-LYSINE N-METHYLTRANSFERASE EFM6"/>
    <property type="match status" value="1"/>
</dbReference>
<evidence type="ECO:0000313" key="1">
    <source>
        <dbReference type="EMBL" id="KAL2042293.1"/>
    </source>
</evidence>
<name>A0ABR4AFY1_9LECA</name>
<dbReference type="InterPro" id="IPR029063">
    <property type="entry name" value="SAM-dependent_MTases_sf"/>
</dbReference>
<gene>
    <name evidence="1" type="ORF">N7G274_004781</name>
</gene>
<reference evidence="1 2" key="1">
    <citation type="submission" date="2024-09" db="EMBL/GenBank/DDBJ databases">
        <title>Rethinking Asexuality: The Enigmatic Case of Functional Sexual Genes in Lepraria (Stereocaulaceae).</title>
        <authorList>
            <person name="Doellman M."/>
            <person name="Sun Y."/>
            <person name="Barcenas-Pena A."/>
            <person name="Lumbsch H.T."/>
            <person name="Grewe F."/>
        </authorList>
    </citation>
    <scope>NUCLEOTIDE SEQUENCE [LARGE SCALE GENOMIC DNA]</scope>
    <source>
        <strain evidence="1 2">Mercado 3170</strain>
    </source>
</reference>
<dbReference type="EMBL" id="JBEFKJ010000014">
    <property type="protein sequence ID" value="KAL2042293.1"/>
    <property type="molecule type" value="Genomic_DNA"/>
</dbReference>
<dbReference type="Proteomes" id="UP001590950">
    <property type="component" value="Unassembled WGS sequence"/>
</dbReference>
<dbReference type="Pfam" id="PF10294">
    <property type="entry name" value="Methyltransf_16"/>
    <property type="match status" value="1"/>
</dbReference>
<protein>
    <recommendedName>
        <fullName evidence="3">Elongation factor methyltransferase 6</fullName>
    </recommendedName>
</protein>